<organism evidence="8">
    <name type="scientific">hydrothermal vent metagenome</name>
    <dbReference type="NCBI Taxonomy" id="652676"/>
    <lineage>
        <taxon>unclassified sequences</taxon>
        <taxon>metagenomes</taxon>
        <taxon>ecological metagenomes</taxon>
    </lineage>
</organism>
<dbReference type="PANTHER" id="PTHR19271:SF16">
    <property type="entry name" value="CYTOCHROME B"/>
    <property type="match status" value="1"/>
</dbReference>
<dbReference type="SUPFAM" id="SSF54862">
    <property type="entry name" value="4Fe-4S ferredoxins"/>
    <property type="match status" value="1"/>
</dbReference>
<evidence type="ECO:0000256" key="2">
    <source>
        <dbReference type="ARBA" id="ARBA00023002"/>
    </source>
</evidence>
<evidence type="ECO:0000256" key="4">
    <source>
        <dbReference type="ARBA" id="ARBA00023014"/>
    </source>
</evidence>
<dbReference type="InterPro" id="IPR036150">
    <property type="entry name" value="Cyt_b/b6_C_sf"/>
</dbReference>
<dbReference type="Pfam" id="PF00033">
    <property type="entry name" value="Cytochrome_B"/>
    <property type="match status" value="1"/>
</dbReference>
<dbReference type="GO" id="GO:0009055">
    <property type="term" value="F:electron transfer activity"/>
    <property type="evidence" value="ECO:0007669"/>
    <property type="project" value="InterPro"/>
</dbReference>
<keyword evidence="3" id="KW-0408">Iron</keyword>
<evidence type="ECO:0000259" key="7">
    <source>
        <dbReference type="PROSITE" id="PS51379"/>
    </source>
</evidence>
<sequence length="531" mass="59421">MIRAVLTRLKKAGLCLLQALERLIGHSFSGFSNPFYSLGALAFYFFYIIVGTGIYLFIFYEPSIKGSFDSVHYLTHDQWYFGGIMRSLHRYSSDALVLIMVLHILREFVLDRYRGARWFTWVTGFPALVLIFISGLVGYWLVWDTLGQYIAVRSTEWLDWLPIFSEPSARNFLTNSSVSDLFFRLILIGHIAISIFLFVALMVHVKNISKAITNPPQNLAVGTFLCLLILSLVLPAVSQERADLSQVPGVINIDWFYMFAYPLMDRWSMGGVWALVVVITLLLLLLPWLPPQRHRPVAKVLLEKCSGCNLCVMDCPYEAIILQPRTDGHPSYAREAVVVADNCVGCGICTGACPFSRPPRGEELLTTGIDIPSRDIQHLYRASTLALEALNSNAASSSKVLVYGCDHGAALGNLDIQDIAVVSLPCTAALPVSFIGYMLRHGADGVFLTGCRKGDCYYRLGNIWIEQRLSLDDHSRPHLPRWISRERVGYCWAGSGDERHLTRAIDRFQKGLHAASAVVNSDSGQKDDSHF</sequence>
<feature type="domain" description="4Fe-4S ferredoxin-type" evidence="7">
    <location>
        <begin position="296"/>
        <end position="325"/>
    </location>
</feature>
<dbReference type="InterPro" id="IPR027387">
    <property type="entry name" value="Cytb/b6-like_sf"/>
</dbReference>
<dbReference type="GO" id="GO:0016491">
    <property type="term" value="F:oxidoreductase activity"/>
    <property type="evidence" value="ECO:0007669"/>
    <property type="project" value="UniProtKB-KW"/>
</dbReference>
<feature type="transmembrane region" description="Helical" evidence="5">
    <location>
        <begin position="267"/>
        <end position="289"/>
    </location>
</feature>
<dbReference type="AlphaFoldDB" id="A0A3B1BGV0"/>
<evidence type="ECO:0000256" key="3">
    <source>
        <dbReference type="ARBA" id="ARBA00023004"/>
    </source>
</evidence>
<dbReference type="Gene3D" id="3.30.70.20">
    <property type="match status" value="1"/>
</dbReference>
<dbReference type="PROSITE" id="PS00198">
    <property type="entry name" value="4FE4S_FER_1"/>
    <property type="match status" value="2"/>
</dbReference>
<keyword evidence="5" id="KW-0812">Transmembrane</keyword>
<feature type="domain" description="4Fe-4S ferredoxin-type" evidence="7">
    <location>
        <begin position="334"/>
        <end position="363"/>
    </location>
</feature>
<feature type="transmembrane region" description="Helical" evidence="5">
    <location>
        <begin position="217"/>
        <end position="237"/>
    </location>
</feature>
<dbReference type="GO" id="GO:0046872">
    <property type="term" value="F:metal ion binding"/>
    <property type="evidence" value="ECO:0007669"/>
    <property type="project" value="UniProtKB-KW"/>
</dbReference>
<feature type="transmembrane region" description="Helical" evidence="5">
    <location>
        <begin position="35"/>
        <end position="60"/>
    </location>
</feature>
<evidence type="ECO:0000313" key="8">
    <source>
        <dbReference type="EMBL" id="VAX04167.1"/>
    </source>
</evidence>
<gene>
    <name evidence="8" type="ORF">MNBD_GAMMA20-2124</name>
</gene>
<dbReference type="PROSITE" id="PS51002">
    <property type="entry name" value="CYTB_NTER"/>
    <property type="match status" value="1"/>
</dbReference>
<dbReference type="SUPFAM" id="SSF81342">
    <property type="entry name" value="Transmembrane di-heme cytochromes"/>
    <property type="match status" value="1"/>
</dbReference>
<dbReference type="InterPro" id="IPR016174">
    <property type="entry name" value="Di-haem_cyt_TM"/>
</dbReference>
<name>A0A3B1BGV0_9ZZZZ</name>
<dbReference type="InterPro" id="IPR017896">
    <property type="entry name" value="4Fe4S_Fe-S-bd"/>
</dbReference>
<dbReference type="InterPro" id="IPR005797">
    <property type="entry name" value="Cyt_b/b6_N"/>
</dbReference>
<feature type="domain" description="Cytochrome b/b6 N-terminal region profile" evidence="6">
    <location>
        <begin position="1"/>
        <end position="217"/>
    </location>
</feature>
<dbReference type="Pfam" id="PF12838">
    <property type="entry name" value="Fer4_7"/>
    <property type="match status" value="1"/>
</dbReference>
<keyword evidence="4" id="KW-0411">Iron-sulfur</keyword>
<dbReference type="GO" id="GO:0051536">
    <property type="term" value="F:iron-sulfur cluster binding"/>
    <property type="evidence" value="ECO:0007669"/>
    <property type="project" value="UniProtKB-KW"/>
</dbReference>
<evidence type="ECO:0000256" key="5">
    <source>
        <dbReference type="SAM" id="Phobius"/>
    </source>
</evidence>
<evidence type="ECO:0000256" key="1">
    <source>
        <dbReference type="ARBA" id="ARBA00022723"/>
    </source>
</evidence>
<evidence type="ECO:0000259" key="6">
    <source>
        <dbReference type="PROSITE" id="PS51002"/>
    </source>
</evidence>
<dbReference type="GO" id="GO:0022904">
    <property type="term" value="P:respiratory electron transport chain"/>
    <property type="evidence" value="ECO:0007669"/>
    <property type="project" value="InterPro"/>
</dbReference>
<reference evidence="8" key="1">
    <citation type="submission" date="2018-06" db="EMBL/GenBank/DDBJ databases">
        <authorList>
            <person name="Zhirakovskaya E."/>
        </authorList>
    </citation>
    <scope>NUCLEOTIDE SEQUENCE</scope>
</reference>
<dbReference type="PROSITE" id="PS51379">
    <property type="entry name" value="4FE4S_FER_2"/>
    <property type="match status" value="2"/>
</dbReference>
<feature type="transmembrane region" description="Helical" evidence="5">
    <location>
        <begin position="118"/>
        <end position="142"/>
    </location>
</feature>
<keyword evidence="1" id="KW-0479">Metal-binding</keyword>
<feature type="transmembrane region" description="Helical" evidence="5">
    <location>
        <begin position="181"/>
        <end position="205"/>
    </location>
</feature>
<accession>A0A3B1BGV0</accession>
<dbReference type="GO" id="GO:0016020">
    <property type="term" value="C:membrane"/>
    <property type="evidence" value="ECO:0007669"/>
    <property type="project" value="InterPro"/>
</dbReference>
<proteinExistence type="predicted"/>
<dbReference type="InterPro" id="IPR017900">
    <property type="entry name" value="4Fe4S_Fe_S_CS"/>
</dbReference>
<dbReference type="EMBL" id="UOFU01000368">
    <property type="protein sequence ID" value="VAX04167.1"/>
    <property type="molecule type" value="Genomic_DNA"/>
</dbReference>
<protein>
    <recommendedName>
        <fullName evidence="9">Hydrogenase iron-sulfur subunit</fullName>
    </recommendedName>
</protein>
<keyword evidence="5" id="KW-0472">Membrane</keyword>
<dbReference type="SUPFAM" id="SSF81648">
    <property type="entry name" value="a domain/subunit of cytochrome bc1 complex (Ubiquinol-cytochrome c reductase)"/>
    <property type="match status" value="1"/>
</dbReference>
<dbReference type="Gene3D" id="1.20.810.10">
    <property type="entry name" value="Cytochrome Bc1 Complex, Chain C"/>
    <property type="match status" value="1"/>
</dbReference>
<evidence type="ECO:0008006" key="9">
    <source>
        <dbReference type="Google" id="ProtNLM"/>
    </source>
</evidence>
<dbReference type="PANTHER" id="PTHR19271">
    <property type="entry name" value="CYTOCHROME B"/>
    <property type="match status" value="1"/>
</dbReference>
<keyword evidence="2" id="KW-0560">Oxidoreductase</keyword>
<dbReference type="InterPro" id="IPR003813">
    <property type="entry name" value="MvhD/FlpD"/>
</dbReference>
<keyword evidence="5" id="KW-1133">Transmembrane helix</keyword>
<dbReference type="Pfam" id="PF02662">
    <property type="entry name" value="FlpD"/>
    <property type="match status" value="1"/>
</dbReference>